<evidence type="ECO:0000313" key="2">
    <source>
        <dbReference type="EMBL" id="GAX91634.1"/>
    </source>
</evidence>
<dbReference type="GO" id="GO:0016491">
    <property type="term" value="F:oxidoreductase activity"/>
    <property type="evidence" value="ECO:0007669"/>
    <property type="project" value="InterPro"/>
</dbReference>
<dbReference type="EMBL" id="BDUF01000106">
    <property type="protein sequence ID" value="GAX91634.1"/>
    <property type="molecule type" value="Genomic_DNA"/>
</dbReference>
<dbReference type="AlphaFoldDB" id="A0A292YT77"/>
<dbReference type="InterPro" id="IPR007029">
    <property type="entry name" value="YHS_dom"/>
</dbReference>
<dbReference type="InterPro" id="IPR011017">
    <property type="entry name" value="TRASH_dom"/>
</dbReference>
<comment type="caution">
    <text evidence="2">The sequence shown here is derived from an EMBL/GenBank/DDBJ whole genome shotgun (WGS) entry which is preliminary data.</text>
</comment>
<dbReference type="InterPro" id="IPR012348">
    <property type="entry name" value="RNR-like"/>
</dbReference>
<dbReference type="Gene3D" id="1.10.620.20">
    <property type="entry name" value="Ribonucleotide Reductase, subunit A"/>
    <property type="match status" value="1"/>
</dbReference>
<dbReference type="OrthoDB" id="9809270at2"/>
<proteinExistence type="predicted"/>
<organism evidence="2 3">
    <name type="scientific">Effusibacillus lacus</name>
    <dbReference type="NCBI Taxonomy" id="1348429"/>
    <lineage>
        <taxon>Bacteria</taxon>
        <taxon>Bacillati</taxon>
        <taxon>Bacillota</taxon>
        <taxon>Bacilli</taxon>
        <taxon>Bacillales</taxon>
        <taxon>Alicyclobacillaceae</taxon>
        <taxon>Effusibacillus</taxon>
    </lineage>
</organism>
<reference evidence="3" key="1">
    <citation type="submission" date="2017-07" db="EMBL/GenBank/DDBJ databases">
        <title>Draft genome sequence of Effusibacillus lacus strain skLN1.</title>
        <authorList>
            <person name="Watanabe M."/>
            <person name="Kojima H."/>
            <person name="Fukui M."/>
        </authorList>
    </citation>
    <scope>NUCLEOTIDE SEQUENCE [LARGE SCALE GENOMIC DNA]</scope>
    <source>
        <strain evidence="3">skLN1</strain>
    </source>
</reference>
<dbReference type="InterPro" id="IPR009078">
    <property type="entry name" value="Ferritin-like_SF"/>
</dbReference>
<gene>
    <name evidence="2" type="ORF">EFBL_3324</name>
</gene>
<feature type="domain" description="TRASH" evidence="1">
    <location>
        <begin position="7"/>
        <end position="45"/>
    </location>
</feature>
<accession>A0A292YT77</accession>
<sequence length="65" mass="7047">MNAKVKDPVCGMEIEAHSDALQSSYGGTDYFFCSANCKDQFDKDPAKYAKPKSGCCGHGGHRCCH</sequence>
<dbReference type="SUPFAM" id="SSF47240">
    <property type="entry name" value="Ferritin-like"/>
    <property type="match status" value="1"/>
</dbReference>
<dbReference type="RefSeq" id="WP_096183624.1">
    <property type="nucleotide sequence ID" value="NZ_BDUF01000106.1"/>
</dbReference>
<name>A0A292YT77_9BACL</name>
<protein>
    <recommendedName>
        <fullName evidence="1">TRASH domain-containing protein</fullName>
    </recommendedName>
</protein>
<dbReference type="Proteomes" id="UP000217785">
    <property type="component" value="Unassembled WGS sequence"/>
</dbReference>
<keyword evidence="3" id="KW-1185">Reference proteome</keyword>
<evidence type="ECO:0000313" key="3">
    <source>
        <dbReference type="Proteomes" id="UP000217785"/>
    </source>
</evidence>
<evidence type="ECO:0000259" key="1">
    <source>
        <dbReference type="SMART" id="SM00746"/>
    </source>
</evidence>
<dbReference type="Pfam" id="PF04945">
    <property type="entry name" value="YHS"/>
    <property type="match status" value="1"/>
</dbReference>
<dbReference type="SMART" id="SM00746">
    <property type="entry name" value="TRASH"/>
    <property type="match status" value="1"/>
</dbReference>